<comment type="pathway">
    <text evidence="9">Porphyrin-containing compound metabolism; heme O biosynthesis; heme O from protoheme: step 1/1.</text>
</comment>
<dbReference type="NCBIfam" id="TIGR01473">
    <property type="entry name" value="cyoE_ctaB"/>
    <property type="match status" value="1"/>
</dbReference>
<dbReference type="InterPro" id="IPR000537">
    <property type="entry name" value="UbiA_prenyltransferase"/>
</dbReference>
<dbReference type="AlphaFoldDB" id="G7Q6G5"/>
<feature type="transmembrane region" description="Helical" evidence="9">
    <location>
        <begin position="36"/>
        <end position="58"/>
    </location>
</feature>
<dbReference type="GO" id="GO:0008495">
    <property type="term" value="F:protoheme IX farnesyltransferase activity"/>
    <property type="evidence" value="ECO:0007669"/>
    <property type="project" value="UniProtKB-UniRule"/>
</dbReference>
<evidence type="ECO:0000256" key="2">
    <source>
        <dbReference type="ARBA" id="ARBA00022475"/>
    </source>
</evidence>
<name>G7Q6G5_9BACT</name>
<keyword evidence="2 9" id="KW-1003">Cell membrane</keyword>
<comment type="catalytic activity">
    <reaction evidence="8 9">
        <text>heme b + (2E,6E)-farnesyl diphosphate + H2O = Fe(II)-heme o + diphosphate</text>
        <dbReference type="Rhea" id="RHEA:28070"/>
        <dbReference type="ChEBI" id="CHEBI:15377"/>
        <dbReference type="ChEBI" id="CHEBI:33019"/>
        <dbReference type="ChEBI" id="CHEBI:60344"/>
        <dbReference type="ChEBI" id="CHEBI:60530"/>
        <dbReference type="ChEBI" id="CHEBI:175763"/>
        <dbReference type="EC" id="2.5.1.141"/>
    </reaction>
</comment>
<dbReference type="EC" id="2.5.1.141" evidence="9"/>
<accession>G7Q6G5</accession>
<dbReference type="CDD" id="cd13957">
    <property type="entry name" value="PT_UbiA_Cox10"/>
    <property type="match status" value="1"/>
</dbReference>
<dbReference type="Gene3D" id="1.10.357.140">
    <property type="entry name" value="UbiA prenyltransferase"/>
    <property type="match status" value="1"/>
</dbReference>
<comment type="miscellaneous">
    <text evidence="9">Carbon 2 of the heme B porphyrin ring is defined according to the Fischer nomenclature.</text>
</comment>
<keyword evidence="7 9" id="KW-0472">Membrane</keyword>
<dbReference type="HOGENOM" id="CLU_029631_0_0_7"/>
<evidence type="ECO:0000256" key="5">
    <source>
        <dbReference type="ARBA" id="ARBA00022989"/>
    </source>
</evidence>
<dbReference type="GO" id="GO:0048034">
    <property type="term" value="P:heme O biosynthetic process"/>
    <property type="evidence" value="ECO:0007669"/>
    <property type="project" value="UniProtKB-UniRule"/>
</dbReference>
<reference evidence="11" key="1">
    <citation type="journal article" date="2015" name="Genome Announc.">
        <title>High-Quality Draft Genome Sequence of Desulfovibrio carbinoliphilus FW-101-2B, an Organic Acid-Oxidizing Sulfate-Reducing Bacterium Isolated from Uranium(VI)-Contaminated Groundwater.</title>
        <authorList>
            <person name="Ramsay B.D."/>
            <person name="Hwang C."/>
            <person name="Woo H.L."/>
            <person name="Carroll S.L."/>
            <person name="Lucas S."/>
            <person name="Han J."/>
            <person name="Lapidus A.L."/>
            <person name="Cheng J.F."/>
            <person name="Goodwin L.A."/>
            <person name="Pitluck S."/>
            <person name="Peters L."/>
            <person name="Chertkov O."/>
            <person name="Held B."/>
            <person name="Detter J.C."/>
            <person name="Han C.S."/>
            <person name="Tapia R."/>
            <person name="Land M.L."/>
            <person name="Hauser L.J."/>
            <person name="Kyrpides N.C."/>
            <person name="Ivanova N.N."/>
            <person name="Mikhailova N."/>
            <person name="Pagani I."/>
            <person name="Woyke T."/>
            <person name="Arkin A.P."/>
            <person name="Dehal P."/>
            <person name="Chivian D."/>
            <person name="Criddle C.S."/>
            <person name="Wu W."/>
            <person name="Chakraborty R."/>
            <person name="Hazen T.C."/>
            <person name="Fields M.W."/>
        </authorList>
    </citation>
    <scope>NUCLEOTIDE SEQUENCE [LARGE SCALE GENOMIC DNA]</scope>
    <source>
        <strain evidence="11">FW-101-2B</strain>
    </source>
</reference>
<evidence type="ECO:0000256" key="3">
    <source>
        <dbReference type="ARBA" id="ARBA00022679"/>
    </source>
</evidence>
<gene>
    <name evidence="9" type="primary">ctaB</name>
    <name evidence="10" type="ORF">DFW101_1570</name>
</gene>
<dbReference type="PANTHER" id="PTHR43448">
    <property type="entry name" value="PROTOHEME IX FARNESYLTRANSFERASE, MITOCHONDRIAL"/>
    <property type="match status" value="1"/>
</dbReference>
<dbReference type="STRING" id="694327.DFW101_1570"/>
<dbReference type="InterPro" id="IPR006369">
    <property type="entry name" value="Protohaem_IX_farnesylTrfase"/>
</dbReference>
<keyword evidence="5 9" id="KW-1133">Transmembrane helix</keyword>
<comment type="similarity">
    <text evidence="9">Belongs to the UbiA prenyltransferase family. Protoheme IX farnesyltransferase subfamily.</text>
</comment>
<dbReference type="RefSeq" id="WP_009180973.1">
    <property type="nucleotide sequence ID" value="NZ_CM001368.1"/>
</dbReference>
<feature type="transmembrane region" description="Helical" evidence="9">
    <location>
        <begin position="12"/>
        <end position="30"/>
    </location>
</feature>
<dbReference type="InterPro" id="IPR044878">
    <property type="entry name" value="UbiA_sf"/>
</dbReference>
<dbReference type="InterPro" id="IPR030470">
    <property type="entry name" value="UbiA_prenylTrfase_CS"/>
</dbReference>
<organism evidence="10 11">
    <name type="scientific">Solidesulfovibrio carbinoliphilus subsp. oakridgensis</name>
    <dbReference type="NCBI Taxonomy" id="694327"/>
    <lineage>
        <taxon>Bacteria</taxon>
        <taxon>Pseudomonadati</taxon>
        <taxon>Thermodesulfobacteriota</taxon>
        <taxon>Desulfovibrionia</taxon>
        <taxon>Desulfovibrionales</taxon>
        <taxon>Desulfovibrionaceae</taxon>
        <taxon>Solidesulfovibrio</taxon>
    </lineage>
</organism>
<comment type="subcellular location">
    <subcellularLocation>
        <location evidence="9">Cell membrane</location>
        <topology evidence="9">Multi-pass membrane protein</topology>
    </subcellularLocation>
    <subcellularLocation>
        <location evidence="1">Membrane</location>
        <topology evidence="1">Multi-pass membrane protein</topology>
    </subcellularLocation>
</comment>
<evidence type="ECO:0000313" key="11">
    <source>
        <dbReference type="Proteomes" id="UP000004662"/>
    </source>
</evidence>
<dbReference type="Pfam" id="PF01040">
    <property type="entry name" value="UbiA"/>
    <property type="match status" value="1"/>
</dbReference>
<keyword evidence="11" id="KW-1185">Reference proteome</keyword>
<sequence length="292" mass="30727">MKQYFLVTKPWIVFANLLAATAGFLLAARGRPDMALFPPALAGIALIVASGCVFNNCIDRDLDRKMARTRGRALPTRALSLPAGLLWAALLGLAGTVLLWLGTNGLCLAVVSAGFAVYVGVYSLYLKRHSVHSTVIGSLAGAAPPLAAYCAVTGRLDLGAALVAAIFSLWQIPHSYAITLFRYDDYAAAGLPVLPVVAGIPATRRQIAGHILAFTLAAQALAFCGYAGFAYLLAATAVGLTWLALALCGRKASGDRQWARRLYVYSMVAIVVLCAMMSLDAGPGPWGPPFSL</sequence>
<dbReference type="NCBIfam" id="NF003348">
    <property type="entry name" value="PRK04375.1-1"/>
    <property type="match status" value="1"/>
</dbReference>
<proteinExistence type="inferred from homology"/>
<dbReference type="OrthoDB" id="9814417at2"/>
<keyword evidence="6 9" id="KW-0350">Heme biosynthesis</keyword>
<evidence type="ECO:0000256" key="6">
    <source>
        <dbReference type="ARBA" id="ARBA00023133"/>
    </source>
</evidence>
<feature type="transmembrane region" description="Helical" evidence="9">
    <location>
        <begin position="229"/>
        <end position="250"/>
    </location>
</feature>
<feature type="transmembrane region" description="Helical" evidence="9">
    <location>
        <begin position="262"/>
        <end position="279"/>
    </location>
</feature>
<feature type="transmembrane region" description="Helical" evidence="9">
    <location>
        <begin position="79"/>
        <end position="102"/>
    </location>
</feature>
<dbReference type="GO" id="GO:0005886">
    <property type="term" value="C:plasma membrane"/>
    <property type="evidence" value="ECO:0007669"/>
    <property type="project" value="UniProtKB-SubCell"/>
</dbReference>
<evidence type="ECO:0000256" key="4">
    <source>
        <dbReference type="ARBA" id="ARBA00022692"/>
    </source>
</evidence>
<dbReference type="UniPathway" id="UPA00834">
    <property type="reaction ID" value="UER00712"/>
</dbReference>
<evidence type="ECO:0000256" key="9">
    <source>
        <dbReference type="HAMAP-Rule" id="MF_00154"/>
    </source>
</evidence>
<dbReference type="HAMAP" id="MF_00154">
    <property type="entry name" value="CyoE_CtaB"/>
    <property type="match status" value="1"/>
</dbReference>
<keyword evidence="3 9" id="KW-0808">Transferase</keyword>
<evidence type="ECO:0000313" key="10">
    <source>
        <dbReference type="EMBL" id="EHJ47578.1"/>
    </source>
</evidence>
<dbReference type="PANTHER" id="PTHR43448:SF2">
    <property type="entry name" value="PROTOHEME IX FARNESYLTRANSFERASE, MITOCHONDRIAL"/>
    <property type="match status" value="1"/>
</dbReference>
<dbReference type="eggNOG" id="COG0109">
    <property type="taxonomic scope" value="Bacteria"/>
</dbReference>
<evidence type="ECO:0000256" key="7">
    <source>
        <dbReference type="ARBA" id="ARBA00023136"/>
    </source>
</evidence>
<protein>
    <recommendedName>
        <fullName evidence="9">Protoheme IX farnesyltransferase</fullName>
        <ecNumber evidence="9">2.5.1.141</ecNumber>
    </recommendedName>
    <alternativeName>
        <fullName evidence="9">Heme B farnesyltransferase</fullName>
    </alternativeName>
    <alternativeName>
        <fullName evidence="9">Heme O synthase</fullName>
    </alternativeName>
</protein>
<evidence type="ECO:0000256" key="1">
    <source>
        <dbReference type="ARBA" id="ARBA00004141"/>
    </source>
</evidence>
<feature type="transmembrane region" description="Helical" evidence="9">
    <location>
        <begin position="108"/>
        <end position="126"/>
    </location>
</feature>
<comment type="function">
    <text evidence="9">Converts heme B (protoheme IX) to heme O by substitution of the vinyl group on carbon 2 of heme B porphyrin ring with a hydroxyethyl farnesyl side group.</text>
</comment>
<dbReference type="Proteomes" id="UP000004662">
    <property type="component" value="Chromosome"/>
</dbReference>
<evidence type="ECO:0000256" key="8">
    <source>
        <dbReference type="ARBA" id="ARBA00047690"/>
    </source>
</evidence>
<dbReference type="EMBL" id="CM001368">
    <property type="protein sequence ID" value="EHJ47578.1"/>
    <property type="molecule type" value="Genomic_DNA"/>
</dbReference>
<dbReference type="PROSITE" id="PS00943">
    <property type="entry name" value="UBIA"/>
    <property type="match status" value="1"/>
</dbReference>
<keyword evidence="4 9" id="KW-0812">Transmembrane</keyword>